<proteinExistence type="predicted"/>
<dbReference type="InterPro" id="IPR006597">
    <property type="entry name" value="Sel1-like"/>
</dbReference>
<evidence type="ECO:0000313" key="2">
    <source>
        <dbReference type="Proteomes" id="UP000789508"/>
    </source>
</evidence>
<dbReference type="Pfam" id="PF08238">
    <property type="entry name" value="Sel1"/>
    <property type="match status" value="4"/>
</dbReference>
<dbReference type="PANTHER" id="PTHR43628">
    <property type="entry name" value="ACTIVATOR OF C KINASE PROTEIN 1-RELATED"/>
    <property type="match status" value="1"/>
</dbReference>
<organism evidence="1 2">
    <name type="scientific">Ambispora leptoticha</name>
    <dbReference type="NCBI Taxonomy" id="144679"/>
    <lineage>
        <taxon>Eukaryota</taxon>
        <taxon>Fungi</taxon>
        <taxon>Fungi incertae sedis</taxon>
        <taxon>Mucoromycota</taxon>
        <taxon>Glomeromycotina</taxon>
        <taxon>Glomeromycetes</taxon>
        <taxon>Archaeosporales</taxon>
        <taxon>Ambisporaceae</taxon>
        <taxon>Ambispora</taxon>
    </lineage>
</organism>
<sequence>MNFLQDIQDLNDLKELHTIFYHVKDPSDQTLINVIDGWLNSKGTTSNNLFYLLNKYKADDVNYACILGVFFHYGIGVQVNHLMAFTFYQHAAKNNNDGFAQNRLGYCYRDCIGTTKNLDEAFKWFKKSAEGGHICGMRTLAEHYYNGLGCKKDFCRAFFWYSKAYNNDNSRSIQSISICHEKGYGTPRDLHKALYWARKVQDGFTSWSLLQRWFN</sequence>
<dbReference type="Gene3D" id="1.25.40.10">
    <property type="entry name" value="Tetratricopeptide repeat domain"/>
    <property type="match status" value="1"/>
</dbReference>
<reference evidence="1" key="1">
    <citation type="submission" date="2021-06" db="EMBL/GenBank/DDBJ databases">
        <authorList>
            <person name="Kallberg Y."/>
            <person name="Tangrot J."/>
            <person name="Rosling A."/>
        </authorList>
    </citation>
    <scope>NUCLEOTIDE SEQUENCE</scope>
    <source>
        <strain evidence="1">FL130A</strain>
    </source>
</reference>
<dbReference type="EMBL" id="CAJVPS010003429">
    <property type="protein sequence ID" value="CAG8588614.1"/>
    <property type="molecule type" value="Genomic_DNA"/>
</dbReference>
<dbReference type="InterPro" id="IPR011990">
    <property type="entry name" value="TPR-like_helical_dom_sf"/>
</dbReference>
<keyword evidence="2" id="KW-1185">Reference proteome</keyword>
<gene>
    <name evidence="1" type="ORF">ALEPTO_LOCUS7594</name>
</gene>
<protein>
    <submittedName>
        <fullName evidence="1">5581_t:CDS:1</fullName>
    </submittedName>
</protein>
<evidence type="ECO:0000313" key="1">
    <source>
        <dbReference type="EMBL" id="CAG8588614.1"/>
    </source>
</evidence>
<dbReference type="AlphaFoldDB" id="A0A9N9C5P1"/>
<dbReference type="OrthoDB" id="2384430at2759"/>
<dbReference type="PANTHER" id="PTHR43628:SF1">
    <property type="entry name" value="CHITIN SYNTHASE REGULATORY FACTOR 2-RELATED"/>
    <property type="match status" value="1"/>
</dbReference>
<name>A0A9N9C5P1_9GLOM</name>
<dbReference type="SMART" id="SM00671">
    <property type="entry name" value="SEL1"/>
    <property type="match status" value="4"/>
</dbReference>
<dbReference type="InterPro" id="IPR052945">
    <property type="entry name" value="Mitotic_Regulator"/>
</dbReference>
<accession>A0A9N9C5P1</accession>
<dbReference type="SUPFAM" id="SSF81901">
    <property type="entry name" value="HCP-like"/>
    <property type="match status" value="1"/>
</dbReference>
<dbReference type="Proteomes" id="UP000789508">
    <property type="component" value="Unassembled WGS sequence"/>
</dbReference>
<comment type="caution">
    <text evidence="1">The sequence shown here is derived from an EMBL/GenBank/DDBJ whole genome shotgun (WGS) entry which is preliminary data.</text>
</comment>